<evidence type="ECO:0000313" key="2">
    <source>
        <dbReference type="EMBL" id="MDV6304949.1"/>
    </source>
</evidence>
<evidence type="ECO:0000256" key="1">
    <source>
        <dbReference type="SAM" id="SignalP"/>
    </source>
</evidence>
<feature type="chain" id="PRO_5045647048" description="SipW-cognate class signal peptide" evidence="1">
    <location>
        <begin position="25"/>
        <end position="186"/>
    </location>
</feature>
<proteinExistence type="predicted"/>
<evidence type="ECO:0008006" key="4">
    <source>
        <dbReference type="Google" id="ProtNLM"/>
    </source>
</evidence>
<accession>A0ABU4D5D9</accession>
<evidence type="ECO:0000313" key="3">
    <source>
        <dbReference type="Proteomes" id="UP001186104"/>
    </source>
</evidence>
<gene>
    <name evidence="2" type="ORF">R3P93_20495</name>
</gene>
<comment type="caution">
    <text evidence="2">The sequence shown here is derived from an EMBL/GenBank/DDBJ whole genome shotgun (WGS) entry which is preliminary data.</text>
</comment>
<dbReference type="EMBL" id="JAWLKF010000014">
    <property type="protein sequence ID" value="MDV6304949.1"/>
    <property type="molecule type" value="Genomic_DNA"/>
</dbReference>
<protein>
    <recommendedName>
        <fullName evidence="4">SipW-cognate class signal peptide</fullName>
    </recommendedName>
</protein>
<sequence>MTNKHGRYWALAAASVAVVVFGSAQSTGALWRDEQIVAGGTINSGTLDIKVGPNGAEVNDYVLTALGAADLGPNGFSQAPLSIRNSGNVPFNFRLQGTTATGTVPLVLTATTVAAEENCPAAGTPTGPTTQLYTGNASGAQAPVPPAARLLAAGAREVWCFRLAVGADPPQSASSTVTFSFRADQT</sequence>
<feature type="signal peptide" evidence="1">
    <location>
        <begin position="1"/>
        <end position="24"/>
    </location>
</feature>
<keyword evidence="1" id="KW-0732">Signal</keyword>
<organism evidence="2 3">
    <name type="scientific">Rhodococcus cerastii</name>
    <dbReference type="NCBI Taxonomy" id="908616"/>
    <lineage>
        <taxon>Bacteria</taxon>
        <taxon>Bacillati</taxon>
        <taxon>Actinomycetota</taxon>
        <taxon>Actinomycetes</taxon>
        <taxon>Mycobacteriales</taxon>
        <taxon>Nocardiaceae</taxon>
        <taxon>Rhodococcus</taxon>
    </lineage>
</organism>
<dbReference type="Proteomes" id="UP001186104">
    <property type="component" value="Unassembled WGS sequence"/>
</dbReference>
<dbReference type="RefSeq" id="WP_317533925.1">
    <property type="nucleotide sequence ID" value="NZ_JAWLKF010000014.1"/>
</dbReference>
<name>A0ABU4D5D9_9NOCA</name>
<reference evidence="2 3" key="1">
    <citation type="submission" date="2023-10" db="EMBL/GenBank/DDBJ databases">
        <title>Development of a sustainable strategy for remediation of hydrocarbon-contaminated territories based on the waste exchange concept.</title>
        <authorList>
            <person name="Krivoruchko A."/>
        </authorList>
    </citation>
    <scope>NUCLEOTIDE SEQUENCE [LARGE SCALE GENOMIC DNA]</scope>
    <source>
        <strain evidence="2 3">IEGM 1327</strain>
    </source>
</reference>
<keyword evidence="3" id="KW-1185">Reference proteome</keyword>